<organism evidence="1 2">
    <name type="scientific">Calderihabitans maritimus</name>
    <dbReference type="NCBI Taxonomy" id="1246530"/>
    <lineage>
        <taxon>Bacteria</taxon>
        <taxon>Bacillati</taxon>
        <taxon>Bacillota</taxon>
        <taxon>Clostridia</taxon>
        <taxon>Neomoorellales</taxon>
        <taxon>Calderihabitantaceae</taxon>
        <taxon>Calderihabitans</taxon>
    </lineage>
</organism>
<gene>
    <name evidence="1" type="ORF">KKC1_33600</name>
</gene>
<name>A0A1Z5HXJ0_9FIRM</name>
<evidence type="ECO:0000313" key="2">
    <source>
        <dbReference type="Proteomes" id="UP000197032"/>
    </source>
</evidence>
<dbReference type="AlphaFoldDB" id="A0A1Z5HXJ0"/>
<dbReference type="Proteomes" id="UP000197032">
    <property type="component" value="Unassembled WGS sequence"/>
</dbReference>
<protein>
    <submittedName>
        <fullName evidence="1">Ribosome biogenesis GTPase RsgA 1</fullName>
    </submittedName>
</protein>
<keyword evidence="2" id="KW-1185">Reference proteome</keyword>
<accession>A0A1Z5HXJ0</accession>
<dbReference type="EMBL" id="BDGJ01000207">
    <property type="protein sequence ID" value="GAW94249.1"/>
    <property type="molecule type" value="Genomic_DNA"/>
</dbReference>
<proteinExistence type="predicted"/>
<sequence>MAIYGHFRDYFRYIPIDCSALANLPDRDFYRLTALEIIKGLAKFPEIDRVLNIPLPESKESFGSFLEGLEEVVRNNCNPVLIVMQNSHQLADGRLENLTALFHPGRFPSGCSPRIGLVFQEADV</sequence>
<comment type="caution">
    <text evidence="1">The sequence shown here is derived from an EMBL/GenBank/DDBJ whole genome shotgun (WGS) entry which is preliminary data.</text>
</comment>
<evidence type="ECO:0000313" key="1">
    <source>
        <dbReference type="EMBL" id="GAW94249.1"/>
    </source>
</evidence>
<reference evidence="2" key="1">
    <citation type="journal article" date="2017" name="Appl. Environ. Microbiol.">
        <title>Genomic analysis of Calderihabitans maritimus KKC1, a thermophilic hydrogenogenic carboxydotrophic bacterium isolated from marine sediment.</title>
        <authorList>
            <person name="Omae K."/>
            <person name="Yoneda Y."/>
            <person name="Fukuyama Y."/>
            <person name="Yoshida T."/>
            <person name="Sako Y."/>
        </authorList>
    </citation>
    <scope>NUCLEOTIDE SEQUENCE [LARGE SCALE GENOMIC DNA]</scope>
    <source>
        <strain evidence="2">KKC1</strain>
    </source>
</reference>
<dbReference type="RefSeq" id="WP_088555235.1">
    <property type="nucleotide sequence ID" value="NZ_BDGJ01000207.1"/>
</dbReference>